<sequence>MSNRRVVLPGVILGIIVLALAAVFAVVLPKVNGDTSDIALPDKLPGGYTATDLEAAYKGAQGATDAKVKQASTTERSARTYGDKALQASGVKSATRSYVSKDLSTPLIVQVFRAPGGAFAPFQFSDPKTAQAGQQVESLVRKGDVVCIQTGQADGQGNVQASYVECQKSDGDLTVQVTSPLALTKAVAVVDDVFDEVK</sequence>
<dbReference type="Proteomes" id="UP001500571">
    <property type="component" value="Unassembled WGS sequence"/>
</dbReference>
<accession>A0ABP5C0B0</accession>
<gene>
    <name evidence="1" type="ORF">GCM10009798_12530</name>
</gene>
<dbReference type="EMBL" id="BAAAPB010000001">
    <property type="protein sequence ID" value="GAA1954815.1"/>
    <property type="molecule type" value="Genomic_DNA"/>
</dbReference>
<reference evidence="2" key="1">
    <citation type="journal article" date="2019" name="Int. J. Syst. Evol. Microbiol.">
        <title>The Global Catalogue of Microorganisms (GCM) 10K type strain sequencing project: providing services to taxonomists for standard genome sequencing and annotation.</title>
        <authorList>
            <consortium name="The Broad Institute Genomics Platform"/>
            <consortium name="The Broad Institute Genome Sequencing Center for Infectious Disease"/>
            <person name="Wu L."/>
            <person name="Ma J."/>
        </authorList>
    </citation>
    <scope>NUCLEOTIDE SEQUENCE [LARGE SCALE GENOMIC DNA]</scope>
    <source>
        <strain evidence="2">JCM 15309</strain>
    </source>
</reference>
<evidence type="ECO:0000313" key="1">
    <source>
        <dbReference type="EMBL" id="GAA1954815.1"/>
    </source>
</evidence>
<proteinExistence type="predicted"/>
<comment type="caution">
    <text evidence="1">The sequence shown here is derived from an EMBL/GenBank/DDBJ whole genome shotgun (WGS) entry which is preliminary data.</text>
</comment>
<keyword evidence="2" id="KW-1185">Reference proteome</keyword>
<name>A0ABP5C0B0_9ACTN</name>
<protein>
    <submittedName>
        <fullName evidence="1">Uncharacterized protein</fullName>
    </submittedName>
</protein>
<organism evidence="1 2">
    <name type="scientific">Nocardioides panacihumi</name>
    <dbReference type="NCBI Taxonomy" id="400774"/>
    <lineage>
        <taxon>Bacteria</taxon>
        <taxon>Bacillati</taxon>
        <taxon>Actinomycetota</taxon>
        <taxon>Actinomycetes</taxon>
        <taxon>Propionibacteriales</taxon>
        <taxon>Nocardioidaceae</taxon>
        <taxon>Nocardioides</taxon>
    </lineage>
</organism>
<evidence type="ECO:0000313" key="2">
    <source>
        <dbReference type="Proteomes" id="UP001500571"/>
    </source>
</evidence>
<dbReference type="RefSeq" id="WP_344043519.1">
    <property type="nucleotide sequence ID" value="NZ_BAAAPB010000001.1"/>
</dbReference>